<comment type="caution">
    <text evidence="1">The sequence shown here is derived from an EMBL/GenBank/DDBJ whole genome shotgun (WGS) entry which is preliminary data.</text>
</comment>
<dbReference type="PANTHER" id="PTHR12993">
    <property type="entry name" value="N-ACETYLGLUCOSAMINYL-PHOSPHATIDYLINOSITOL DE-N-ACETYLASE-RELATED"/>
    <property type="match status" value="1"/>
</dbReference>
<dbReference type="RefSeq" id="WP_248665498.1">
    <property type="nucleotide sequence ID" value="NZ_JALPRX010000009.1"/>
</dbReference>
<dbReference type="InterPro" id="IPR024078">
    <property type="entry name" value="LmbE-like_dom_sf"/>
</dbReference>
<dbReference type="PANTHER" id="PTHR12993:SF29">
    <property type="entry name" value="BLR3841 PROTEIN"/>
    <property type="match status" value="1"/>
</dbReference>
<accession>A0A9X2BSB3</accession>
<dbReference type="InterPro" id="IPR003737">
    <property type="entry name" value="GlcNAc_PI_deacetylase-related"/>
</dbReference>
<protein>
    <submittedName>
        <fullName evidence="1">PIG-L family deacetylase</fullName>
    </submittedName>
</protein>
<dbReference type="SUPFAM" id="SSF102588">
    <property type="entry name" value="LmbE-like"/>
    <property type="match status" value="1"/>
</dbReference>
<proteinExistence type="predicted"/>
<dbReference type="Pfam" id="PF02585">
    <property type="entry name" value="PIG-L"/>
    <property type="match status" value="1"/>
</dbReference>
<gene>
    <name evidence="1" type="ORF">M0638_03115</name>
</gene>
<evidence type="ECO:0000313" key="2">
    <source>
        <dbReference type="Proteomes" id="UP001139516"/>
    </source>
</evidence>
<dbReference type="GO" id="GO:0016811">
    <property type="term" value="F:hydrolase activity, acting on carbon-nitrogen (but not peptide) bonds, in linear amides"/>
    <property type="evidence" value="ECO:0007669"/>
    <property type="project" value="TreeGrafter"/>
</dbReference>
<keyword evidence="2" id="KW-1185">Reference proteome</keyword>
<dbReference type="Proteomes" id="UP001139516">
    <property type="component" value="Unassembled WGS sequence"/>
</dbReference>
<evidence type="ECO:0000313" key="1">
    <source>
        <dbReference type="EMBL" id="MCK8783373.1"/>
    </source>
</evidence>
<name>A0A9X2BSB3_9PROT</name>
<sequence length="254" mass="27135">MLATDFLRAAERLPFGRLKDIADDAGLLILAPHPDDESLGCGGLIAEASLHRVATQVVMVSDGAGSHPNSRHWPPARLRALREAETLAALEVLGLPGESASFLRLPDTRVPAEGPAFEEAVGSILAGPARAVPVGAVLTSWGHDPHGDHQATHAIAAAVARRLGARLYSYVVWGWAYLHDVPGFVLGPAPPVPAPPRGLRLDIACHLDAKRRAVAAHLSQTTALIDDDPQGFRLRPEALAFMLRPFEVYLEETP</sequence>
<reference evidence="1" key="1">
    <citation type="submission" date="2022-04" db="EMBL/GenBank/DDBJ databases">
        <title>Roseomonas acroporae sp. nov., isolated from coral Acropora digitifera.</title>
        <authorList>
            <person name="Sun H."/>
        </authorList>
    </citation>
    <scope>NUCLEOTIDE SEQUENCE</scope>
    <source>
        <strain evidence="1">NAR14</strain>
    </source>
</reference>
<dbReference type="AlphaFoldDB" id="A0A9X2BSB3"/>
<organism evidence="1 2">
    <name type="scientific">Roseomonas acroporae</name>
    <dbReference type="NCBI Taxonomy" id="2937791"/>
    <lineage>
        <taxon>Bacteria</taxon>
        <taxon>Pseudomonadati</taxon>
        <taxon>Pseudomonadota</taxon>
        <taxon>Alphaproteobacteria</taxon>
        <taxon>Acetobacterales</taxon>
        <taxon>Roseomonadaceae</taxon>
        <taxon>Roseomonas</taxon>
    </lineage>
</organism>
<dbReference type="Gene3D" id="3.40.50.10320">
    <property type="entry name" value="LmbE-like"/>
    <property type="match status" value="1"/>
</dbReference>
<dbReference type="EMBL" id="JALPRX010000009">
    <property type="protein sequence ID" value="MCK8783373.1"/>
    <property type="molecule type" value="Genomic_DNA"/>
</dbReference>